<reference evidence="2" key="1">
    <citation type="submission" date="2025-08" db="UniProtKB">
        <authorList>
            <consortium name="RefSeq"/>
        </authorList>
    </citation>
    <scope>IDENTIFICATION</scope>
    <source>
        <tissue evidence="2">Whole Larva</tissue>
    </source>
</reference>
<dbReference type="RefSeq" id="XP_017771177.1">
    <property type="nucleotide sequence ID" value="XM_017915688.1"/>
</dbReference>
<dbReference type="SUPFAM" id="SSF47781">
    <property type="entry name" value="RuvA domain 2-like"/>
    <property type="match status" value="1"/>
</dbReference>
<sequence>MIVLSYLRPVFSLSARQIARFTSTNVCPNEFQFKSNYSSEEQQKILSIINESNAEELSRYDMSQARIKNLDMWRTKNGPFVTLHEILEVEGLGENVLDKLCKSIIFNRSTDKVVSTAKNRRQVLTPQLDSLLANSLQDAVGIHLAPTGVSWSKMDRGSNLVQSWNYIDFMSVPKKLTPTDIFQMSVSILNKLPIGEVYVMESSQSAGPQNSNMKQAPTYTQQIELSSMLLALLNTNNKHAINMGTQENPSYENNVYYLRSNLPARMFRTFVGNERVSTTGIVKQLLDKDDSLPCSTVEFQDNLKEYYFSQSASRKDLLGQSLMLVITFMNLCIYRNPNSLAAIAPGRRGRGCSARNYPT</sequence>
<proteinExistence type="predicted"/>
<dbReference type="PANTHER" id="PTHR21053:SF2">
    <property type="entry name" value="TRANSCRIPTION ELONGATION FACTOR, MITOCHONDRIAL"/>
    <property type="match status" value="1"/>
</dbReference>
<dbReference type="InterPro" id="IPR010994">
    <property type="entry name" value="RuvA_2-like"/>
</dbReference>
<organism evidence="1 2">
    <name type="scientific">Nicrophorus vespilloides</name>
    <name type="common">Boreal carrion beetle</name>
    <dbReference type="NCBI Taxonomy" id="110193"/>
    <lineage>
        <taxon>Eukaryota</taxon>
        <taxon>Metazoa</taxon>
        <taxon>Ecdysozoa</taxon>
        <taxon>Arthropoda</taxon>
        <taxon>Hexapoda</taxon>
        <taxon>Insecta</taxon>
        <taxon>Pterygota</taxon>
        <taxon>Neoptera</taxon>
        <taxon>Endopterygota</taxon>
        <taxon>Coleoptera</taxon>
        <taxon>Polyphaga</taxon>
        <taxon>Staphyliniformia</taxon>
        <taxon>Silphidae</taxon>
        <taxon>Nicrophorinae</taxon>
        <taxon>Nicrophorus</taxon>
    </lineage>
</organism>
<dbReference type="GeneID" id="108558696"/>
<dbReference type="InterPro" id="IPR039150">
    <property type="entry name" value="TEFM"/>
</dbReference>
<dbReference type="GO" id="GO:0003746">
    <property type="term" value="F:translation elongation factor activity"/>
    <property type="evidence" value="ECO:0007669"/>
    <property type="project" value="UniProtKB-KW"/>
</dbReference>
<name>A0ABM1M9C7_NICVS</name>
<accession>A0ABM1M9C7</accession>
<keyword evidence="1" id="KW-1185">Reference proteome</keyword>
<dbReference type="Proteomes" id="UP000695000">
    <property type="component" value="Unplaced"/>
</dbReference>
<dbReference type="PANTHER" id="PTHR21053">
    <property type="entry name" value="TRANSCRIPTION ELONGATION FACTOR, MITOCHONDRIAL"/>
    <property type="match status" value="1"/>
</dbReference>
<protein>
    <submittedName>
        <fullName evidence="2">Transcription elongation factor, mitochondrial isoform X1</fullName>
    </submittedName>
</protein>
<evidence type="ECO:0000313" key="1">
    <source>
        <dbReference type="Proteomes" id="UP000695000"/>
    </source>
</evidence>
<gene>
    <name evidence="2" type="primary">LOC108558696</name>
</gene>
<dbReference type="Gene3D" id="1.10.150.280">
    <property type="entry name" value="AF1531-like domain"/>
    <property type="match status" value="1"/>
</dbReference>
<evidence type="ECO:0000313" key="2">
    <source>
        <dbReference type="RefSeq" id="XP_017771177.1"/>
    </source>
</evidence>
<keyword evidence="2" id="KW-0251">Elongation factor</keyword>
<keyword evidence="2" id="KW-0648">Protein biosynthesis</keyword>